<gene>
    <name evidence="2" type="ORF">PVAG01_06714</name>
</gene>
<accession>A0ABR4PHI5</accession>
<feature type="region of interest" description="Disordered" evidence="1">
    <location>
        <begin position="74"/>
        <end position="101"/>
    </location>
</feature>
<protein>
    <submittedName>
        <fullName evidence="2">Uncharacterized protein</fullName>
    </submittedName>
</protein>
<comment type="caution">
    <text evidence="2">The sequence shown here is derived from an EMBL/GenBank/DDBJ whole genome shotgun (WGS) entry which is preliminary data.</text>
</comment>
<keyword evidence="3" id="KW-1185">Reference proteome</keyword>
<dbReference type="Proteomes" id="UP001629113">
    <property type="component" value="Unassembled WGS sequence"/>
</dbReference>
<proteinExistence type="predicted"/>
<feature type="region of interest" description="Disordered" evidence="1">
    <location>
        <begin position="321"/>
        <end position="348"/>
    </location>
</feature>
<feature type="compositionally biased region" description="Polar residues" evidence="1">
    <location>
        <begin position="75"/>
        <end position="95"/>
    </location>
</feature>
<feature type="region of interest" description="Disordered" evidence="1">
    <location>
        <begin position="45"/>
        <end position="64"/>
    </location>
</feature>
<dbReference type="EMBL" id="JBFCZG010000005">
    <property type="protein sequence ID" value="KAL3422557.1"/>
    <property type="molecule type" value="Genomic_DNA"/>
</dbReference>
<reference evidence="2 3" key="1">
    <citation type="submission" date="2024-06" db="EMBL/GenBank/DDBJ databases">
        <title>Complete genome of Phlyctema vagabunda strain 19-DSS-EL-015.</title>
        <authorList>
            <person name="Fiorenzani C."/>
        </authorList>
    </citation>
    <scope>NUCLEOTIDE SEQUENCE [LARGE SCALE GENOMIC DNA]</scope>
    <source>
        <strain evidence="2 3">19-DSS-EL-015</strain>
    </source>
</reference>
<evidence type="ECO:0000313" key="2">
    <source>
        <dbReference type="EMBL" id="KAL3422557.1"/>
    </source>
</evidence>
<organism evidence="2 3">
    <name type="scientific">Phlyctema vagabunda</name>
    <dbReference type="NCBI Taxonomy" id="108571"/>
    <lineage>
        <taxon>Eukaryota</taxon>
        <taxon>Fungi</taxon>
        <taxon>Dikarya</taxon>
        <taxon>Ascomycota</taxon>
        <taxon>Pezizomycotina</taxon>
        <taxon>Leotiomycetes</taxon>
        <taxon>Helotiales</taxon>
        <taxon>Dermateaceae</taxon>
        <taxon>Phlyctema</taxon>
    </lineage>
</organism>
<name>A0ABR4PHI5_9HELO</name>
<feature type="region of interest" description="Disordered" evidence="1">
    <location>
        <begin position="402"/>
        <end position="430"/>
    </location>
</feature>
<feature type="compositionally biased region" description="Basic and acidic residues" evidence="1">
    <location>
        <begin position="402"/>
        <end position="416"/>
    </location>
</feature>
<sequence length="454" mass="50527">MGRFSFTYIAGKTRSYDDLKKRFQNRGAAEKENAVVATPQFSVQIPSPINHTSTSEHPESRQSSMTYMGCGAPVLSTSLSDTEGTQNIHKASRSSCSEKRQVNEHGIALGGKGAKEEILFGPETNLDPHSIETIVITDAEPDYLSSPELTDSSSSSTNSELSTITILVTPVLDCPSEDKSFGCTLSPSTPYSTTSKAVSGTARSKLDTKLLMPPCPENLLDSRRQRKAKEHREIKKWLITFLNNKGPQFPSKLGQRVMEIYRIDSSELAPSIVAQFRRDSKLEEDLPADLSAALYMIQDENRDKQLLQILRAFFHSQIREMTPPRPENHTRHSLLGPTISPRMHGPYPEIPRSYSKTRLQSYADPISPRAFDVPSKNFTKHLSYTIRDPTPRNHNHLEVPTKITTETKRQETERPPVEVSKSAAQTRASRGGIFKGTFAAIREALGGKGDQKKT</sequence>
<evidence type="ECO:0000256" key="1">
    <source>
        <dbReference type="SAM" id="MobiDB-lite"/>
    </source>
</evidence>
<evidence type="ECO:0000313" key="3">
    <source>
        <dbReference type="Proteomes" id="UP001629113"/>
    </source>
</evidence>